<dbReference type="EC" id="3.5.-.-" evidence="1"/>
<name>A0ABW1K7L0_9ACTN</name>
<dbReference type="Proteomes" id="UP001596203">
    <property type="component" value="Unassembled WGS sequence"/>
</dbReference>
<dbReference type="InterPro" id="IPR035959">
    <property type="entry name" value="RutC-like_sf"/>
</dbReference>
<sequence>MTDVDIRPINPSVLPEPTGNYTHGTLVTGAGRTVFVSGQVPWADEAGKVPEDFDTQCRLVWHNVLAVLAEAGMGVRNLAKVTTYLSDRRYREANSRIRAEVLGDHAPALTIIITDIYAEEWLLEIDAIAVGR</sequence>
<organism evidence="1 2">
    <name type="scientific">Plantactinospora solaniradicis</name>
    <dbReference type="NCBI Taxonomy" id="1723736"/>
    <lineage>
        <taxon>Bacteria</taxon>
        <taxon>Bacillati</taxon>
        <taxon>Actinomycetota</taxon>
        <taxon>Actinomycetes</taxon>
        <taxon>Micromonosporales</taxon>
        <taxon>Micromonosporaceae</taxon>
        <taxon>Plantactinospora</taxon>
    </lineage>
</organism>
<evidence type="ECO:0000313" key="1">
    <source>
        <dbReference type="EMBL" id="MFC6017157.1"/>
    </source>
</evidence>
<dbReference type="CDD" id="cd00448">
    <property type="entry name" value="YjgF_YER057c_UK114_family"/>
    <property type="match status" value="1"/>
</dbReference>
<keyword evidence="2" id="KW-1185">Reference proteome</keyword>
<protein>
    <submittedName>
        <fullName evidence="1">RidA family protein</fullName>
        <ecNumber evidence="1">3.5.-.-</ecNumber>
    </submittedName>
</protein>
<comment type="caution">
    <text evidence="1">The sequence shown here is derived from an EMBL/GenBank/DDBJ whole genome shotgun (WGS) entry which is preliminary data.</text>
</comment>
<gene>
    <name evidence="1" type="ORF">ACFP2T_13195</name>
</gene>
<dbReference type="Pfam" id="PF01042">
    <property type="entry name" value="Ribonuc_L-PSP"/>
    <property type="match status" value="1"/>
</dbReference>
<dbReference type="Gene3D" id="3.30.1330.40">
    <property type="entry name" value="RutC-like"/>
    <property type="match status" value="1"/>
</dbReference>
<dbReference type="InterPro" id="IPR006175">
    <property type="entry name" value="YjgF/YER057c/UK114"/>
</dbReference>
<accession>A0ABW1K7L0</accession>
<keyword evidence="1" id="KW-0378">Hydrolase</keyword>
<dbReference type="PANTHER" id="PTHR11803">
    <property type="entry name" value="2-IMINOBUTANOATE/2-IMINOPROPANOATE DEAMINASE RIDA"/>
    <property type="match status" value="1"/>
</dbReference>
<dbReference type="GO" id="GO:0016787">
    <property type="term" value="F:hydrolase activity"/>
    <property type="evidence" value="ECO:0007669"/>
    <property type="project" value="UniProtKB-KW"/>
</dbReference>
<dbReference type="SUPFAM" id="SSF55298">
    <property type="entry name" value="YjgF-like"/>
    <property type="match status" value="1"/>
</dbReference>
<dbReference type="RefSeq" id="WP_377421210.1">
    <property type="nucleotide sequence ID" value="NZ_JBHSPR010000010.1"/>
</dbReference>
<dbReference type="EMBL" id="JBHSPR010000010">
    <property type="protein sequence ID" value="MFC6017157.1"/>
    <property type="molecule type" value="Genomic_DNA"/>
</dbReference>
<reference evidence="2" key="1">
    <citation type="journal article" date="2019" name="Int. J. Syst. Evol. Microbiol.">
        <title>The Global Catalogue of Microorganisms (GCM) 10K type strain sequencing project: providing services to taxonomists for standard genome sequencing and annotation.</title>
        <authorList>
            <consortium name="The Broad Institute Genomics Platform"/>
            <consortium name="The Broad Institute Genome Sequencing Center for Infectious Disease"/>
            <person name="Wu L."/>
            <person name="Ma J."/>
        </authorList>
    </citation>
    <scope>NUCLEOTIDE SEQUENCE [LARGE SCALE GENOMIC DNA]</scope>
    <source>
        <strain evidence="2">ZS-35-S2</strain>
    </source>
</reference>
<evidence type="ECO:0000313" key="2">
    <source>
        <dbReference type="Proteomes" id="UP001596203"/>
    </source>
</evidence>
<dbReference type="PANTHER" id="PTHR11803:SF44">
    <property type="entry name" value="RUTC FAMILY PROTEIN YJGH"/>
    <property type="match status" value="1"/>
</dbReference>
<proteinExistence type="predicted"/>